<evidence type="ECO:0000256" key="2">
    <source>
        <dbReference type="ARBA" id="ARBA00022729"/>
    </source>
</evidence>
<keyword evidence="5" id="KW-1015">Disulfide bond</keyword>
<accession>A0A0L7L6M7</accession>
<reference evidence="8 9" key="1">
    <citation type="journal article" date="2015" name="Genome Biol. Evol.">
        <title>The genome of winter moth (Operophtera brumata) provides a genomic perspective on sexual dimorphism and phenology.</title>
        <authorList>
            <person name="Derks M.F."/>
            <person name="Smit S."/>
            <person name="Salis L."/>
            <person name="Schijlen E."/>
            <person name="Bossers A."/>
            <person name="Mateman C."/>
            <person name="Pijl A.S."/>
            <person name="de Ridder D."/>
            <person name="Groenen M.A."/>
            <person name="Visser M.E."/>
            <person name="Megens H.J."/>
        </authorList>
    </citation>
    <scope>NUCLEOTIDE SEQUENCE [LARGE SCALE GENOMIC DNA]</scope>
    <source>
        <strain evidence="8">WM2013NL</strain>
        <tissue evidence="8">Head and thorax</tissue>
    </source>
</reference>
<evidence type="ECO:0000256" key="3">
    <source>
        <dbReference type="ARBA" id="ARBA00022801"/>
    </source>
</evidence>
<dbReference type="PANTHER" id="PTHR24252">
    <property type="entry name" value="ACROSIN-RELATED"/>
    <property type="match status" value="1"/>
</dbReference>
<keyword evidence="4" id="KW-0720">Serine protease</keyword>
<evidence type="ECO:0000313" key="8">
    <source>
        <dbReference type="EMBL" id="KOB70984.1"/>
    </source>
</evidence>
<proteinExistence type="predicted"/>
<dbReference type="GO" id="GO:0004252">
    <property type="term" value="F:serine-type endopeptidase activity"/>
    <property type="evidence" value="ECO:0007669"/>
    <property type="project" value="InterPro"/>
</dbReference>
<dbReference type="GO" id="GO:0006508">
    <property type="term" value="P:proteolysis"/>
    <property type="evidence" value="ECO:0007669"/>
    <property type="project" value="UniProtKB-KW"/>
</dbReference>
<name>A0A0L7L6M7_OPEBR</name>
<evidence type="ECO:0000256" key="1">
    <source>
        <dbReference type="ARBA" id="ARBA00022670"/>
    </source>
</evidence>
<evidence type="ECO:0000259" key="7">
    <source>
        <dbReference type="Pfam" id="PF12032"/>
    </source>
</evidence>
<dbReference type="InterPro" id="IPR038565">
    <property type="entry name" value="CLIP_sf"/>
</dbReference>
<organism evidence="8 9">
    <name type="scientific">Operophtera brumata</name>
    <name type="common">Winter moth</name>
    <name type="synonym">Phalaena brumata</name>
    <dbReference type="NCBI Taxonomy" id="104452"/>
    <lineage>
        <taxon>Eukaryota</taxon>
        <taxon>Metazoa</taxon>
        <taxon>Ecdysozoa</taxon>
        <taxon>Arthropoda</taxon>
        <taxon>Hexapoda</taxon>
        <taxon>Insecta</taxon>
        <taxon>Pterygota</taxon>
        <taxon>Neoptera</taxon>
        <taxon>Endopterygota</taxon>
        <taxon>Lepidoptera</taxon>
        <taxon>Glossata</taxon>
        <taxon>Ditrysia</taxon>
        <taxon>Geometroidea</taxon>
        <taxon>Geometridae</taxon>
        <taxon>Larentiinae</taxon>
        <taxon>Operophtera</taxon>
    </lineage>
</organism>
<dbReference type="STRING" id="104452.A0A0L7L6M7"/>
<dbReference type="InterPro" id="IPR022700">
    <property type="entry name" value="CLIP"/>
</dbReference>
<dbReference type="Gene3D" id="2.40.10.10">
    <property type="entry name" value="Trypsin-like serine proteases"/>
    <property type="match status" value="1"/>
</dbReference>
<feature type="domain" description="Clip" evidence="7">
    <location>
        <begin position="43"/>
        <end position="87"/>
    </location>
</feature>
<dbReference type="InterPro" id="IPR043504">
    <property type="entry name" value="Peptidase_S1_PA_chymotrypsin"/>
</dbReference>
<dbReference type="Pfam" id="PF00089">
    <property type="entry name" value="Trypsin"/>
    <property type="match status" value="1"/>
</dbReference>
<dbReference type="Gene3D" id="3.30.1640.30">
    <property type="match status" value="1"/>
</dbReference>
<dbReference type="InterPro" id="IPR018114">
    <property type="entry name" value="TRYPSIN_HIS"/>
</dbReference>
<evidence type="ECO:0000259" key="6">
    <source>
        <dbReference type="Pfam" id="PF00089"/>
    </source>
</evidence>
<keyword evidence="2" id="KW-0732">Signal</keyword>
<dbReference type="Proteomes" id="UP000037510">
    <property type="component" value="Unassembled WGS sequence"/>
</dbReference>
<keyword evidence="1" id="KW-0645">Protease</keyword>
<protein>
    <submittedName>
        <fullName evidence="8">Hemolymph proteinase 17 short form</fullName>
    </submittedName>
</protein>
<feature type="domain" description="Peptidase S1" evidence="6">
    <location>
        <begin position="138"/>
        <end position="189"/>
    </location>
</feature>
<dbReference type="InterPro" id="IPR009003">
    <property type="entry name" value="Peptidase_S1_PA"/>
</dbReference>
<dbReference type="EMBL" id="JTDY01002663">
    <property type="protein sequence ID" value="KOB70984.1"/>
    <property type="molecule type" value="Genomic_DNA"/>
</dbReference>
<dbReference type="PROSITE" id="PS00134">
    <property type="entry name" value="TRYPSIN_HIS"/>
    <property type="match status" value="1"/>
</dbReference>
<sequence length="194" mass="20510">MNRELPSGSYVGVGSTYLFDPLNSNQSSFNTLPISSIYPGETCKTLHNTTGICTDLQRCKPFLESERQAGANPATSQLLELENCGFDGIVPKATPVTTNCTFLSSVESRGGRAFLAHKLPALLEPPVCGWSSIPLDRVVGGVPATLGALPWMALLGYMDESVTSGVSWKCGGALVSTRHVLTAAHCIGGSEHLL</sequence>
<dbReference type="Pfam" id="PF12032">
    <property type="entry name" value="CLIP"/>
    <property type="match status" value="1"/>
</dbReference>
<evidence type="ECO:0000256" key="5">
    <source>
        <dbReference type="ARBA" id="ARBA00023157"/>
    </source>
</evidence>
<keyword evidence="9" id="KW-1185">Reference proteome</keyword>
<evidence type="ECO:0000256" key="4">
    <source>
        <dbReference type="ARBA" id="ARBA00022825"/>
    </source>
</evidence>
<comment type="caution">
    <text evidence="8">The sequence shown here is derived from an EMBL/GenBank/DDBJ whole genome shotgun (WGS) entry which is preliminary data.</text>
</comment>
<dbReference type="AlphaFoldDB" id="A0A0L7L6M7"/>
<dbReference type="PANTHER" id="PTHR24252:SF7">
    <property type="entry name" value="HYALIN"/>
    <property type="match status" value="1"/>
</dbReference>
<evidence type="ECO:0000313" key="9">
    <source>
        <dbReference type="Proteomes" id="UP000037510"/>
    </source>
</evidence>
<keyword evidence="3" id="KW-0378">Hydrolase</keyword>
<dbReference type="SUPFAM" id="SSF50494">
    <property type="entry name" value="Trypsin-like serine proteases"/>
    <property type="match status" value="1"/>
</dbReference>
<gene>
    <name evidence="8" type="ORF">OBRU01_11901</name>
</gene>
<dbReference type="InterPro" id="IPR001254">
    <property type="entry name" value="Trypsin_dom"/>
</dbReference>